<dbReference type="Gene3D" id="1.20.120.530">
    <property type="entry name" value="GntR ligand-binding domain-like"/>
    <property type="match status" value="1"/>
</dbReference>
<evidence type="ECO:0000256" key="1">
    <source>
        <dbReference type="ARBA" id="ARBA00023015"/>
    </source>
</evidence>
<dbReference type="PRINTS" id="PR00035">
    <property type="entry name" value="HTHGNTR"/>
</dbReference>
<dbReference type="AlphaFoldDB" id="A0A4R2J0C1"/>
<reference evidence="5 6" key="1">
    <citation type="submission" date="2019-03" db="EMBL/GenBank/DDBJ databases">
        <title>Genomic Encyclopedia of Type Strains, Phase IV (KMG-IV): sequencing the most valuable type-strain genomes for metagenomic binning, comparative biology and taxonomic classification.</title>
        <authorList>
            <person name="Goeker M."/>
        </authorList>
    </citation>
    <scope>NUCLEOTIDE SEQUENCE [LARGE SCALE GENOMIC DNA]</scope>
    <source>
        <strain evidence="5 6">DSM 45934</strain>
    </source>
</reference>
<dbReference type="GO" id="GO:0003677">
    <property type="term" value="F:DNA binding"/>
    <property type="evidence" value="ECO:0007669"/>
    <property type="project" value="UniProtKB-KW"/>
</dbReference>
<dbReference type="Gene3D" id="1.10.10.10">
    <property type="entry name" value="Winged helix-like DNA-binding domain superfamily/Winged helix DNA-binding domain"/>
    <property type="match status" value="1"/>
</dbReference>
<dbReference type="InterPro" id="IPR036388">
    <property type="entry name" value="WH-like_DNA-bd_sf"/>
</dbReference>
<proteinExistence type="predicted"/>
<dbReference type="InterPro" id="IPR000524">
    <property type="entry name" value="Tscrpt_reg_HTH_GntR"/>
</dbReference>
<dbReference type="Pfam" id="PF00392">
    <property type="entry name" value="GntR"/>
    <property type="match status" value="1"/>
</dbReference>
<keyword evidence="2 5" id="KW-0238">DNA-binding</keyword>
<name>A0A4R2J0C1_9PSEU</name>
<dbReference type="SMART" id="SM00345">
    <property type="entry name" value="HTH_GNTR"/>
    <property type="match status" value="1"/>
</dbReference>
<dbReference type="CDD" id="cd07377">
    <property type="entry name" value="WHTH_GntR"/>
    <property type="match status" value="1"/>
</dbReference>
<dbReference type="PANTHER" id="PTHR43537:SF24">
    <property type="entry name" value="GLUCONATE OPERON TRANSCRIPTIONAL REPRESSOR"/>
    <property type="match status" value="1"/>
</dbReference>
<dbReference type="PANTHER" id="PTHR43537">
    <property type="entry name" value="TRANSCRIPTIONAL REGULATOR, GNTR FAMILY"/>
    <property type="match status" value="1"/>
</dbReference>
<evidence type="ECO:0000313" key="6">
    <source>
        <dbReference type="Proteomes" id="UP000295680"/>
    </source>
</evidence>
<evidence type="ECO:0000259" key="4">
    <source>
        <dbReference type="PROSITE" id="PS50949"/>
    </source>
</evidence>
<organism evidence="5 6">
    <name type="scientific">Actinocrispum wychmicini</name>
    <dbReference type="NCBI Taxonomy" id="1213861"/>
    <lineage>
        <taxon>Bacteria</taxon>
        <taxon>Bacillati</taxon>
        <taxon>Actinomycetota</taxon>
        <taxon>Actinomycetes</taxon>
        <taxon>Pseudonocardiales</taxon>
        <taxon>Pseudonocardiaceae</taxon>
        <taxon>Actinocrispum</taxon>
    </lineage>
</organism>
<dbReference type="EMBL" id="SLWS01000013">
    <property type="protein sequence ID" value="TCO50752.1"/>
    <property type="molecule type" value="Genomic_DNA"/>
</dbReference>
<sequence length="213" mass="23722">MFERAARRGMADEAAERIRDAIFGGVVPPGSQLREIELAAELDISRGSVREGLAVLEAEGLVRSEWHRGTKVIDVTVHDVEEVYAVRAALEGLATSTAIGRVSLDELDEIVAVMLDLTDDDRLLALDMRFHDTIYQATGNARLISAWRALRSQVYLFQLTRVRLNGEHYRAIVVDEHREIVAMLRRGDPEAASRYAEEHVHEARAVLVAALSP</sequence>
<dbReference type="InterPro" id="IPR011711">
    <property type="entry name" value="GntR_C"/>
</dbReference>
<dbReference type="PROSITE" id="PS50949">
    <property type="entry name" value="HTH_GNTR"/>
    <property type="match status" value="1"/>
</dbReference>
<keyword evidence="1" id="KW-0805">Transcription regulation</keyword>
<gene>
    <name evidence="5" type="ORF">EV192_113132</name>
</gene>
<dbReference type="SUPFAM" id="SSF48008">
    <property type="entry name" value="GntR ligand-binding domain-like"/>
    <property type="match status" value="1"/>
</dbReference>
<dbReference type="InterPro" id="IPR036390">
    <property type="entry name" value="WH_DNA-bd_sf"/>
</dbReference>
<dbReference type="GO" id="GO:0003700">
    <property type="term" value="F:DNA-binding transcription factor activity"/>
    <property type="evidence" value="ECO:0007669"/>
    <property type="project" value="InterPro"/>
</dbReference>
<evidence type="ECO:0000256" key="3">
    <source>
        <dbReference type="ARBA" id="ARBA00023163"/>
    </source>
</evidence>
<dbReference type="RefSeq" id="WP_207926706.1">
    <property type="nucleotide sequence ID" value="NZ_SLWS01000013.1"/>
</dbReference>
<keyword evidence="3" id="KW-0804">Transcription</keyword>
<dbReference type="Proteomes" id="UP000295680">
    <property type="component" value="Unassembled WGS sequence"/>
</dbReference>
<feature type="domain" description="HTH gntR-type" evidence="4">
    <location>
        <begin position="8"/>
        <end position="75"/>
    </location>
</feature>
<dbReference type="Pfam" id="PF07729">
    <property type="entry name" value="FCD"/>
    <property type="match status" value="1"/>
</dbReference>
<evidence type="ECO:0000313" key="5">
    <source>
        <dbReference type="EMBL" id="TCO50752.1"/>
    </source>
</evidence>
<comment type="caution">
    <text evidence="5">The sequence shown here is derived from an EMBL/GenBank/DDBJ whole genome shotgun (WGS) entry which is preliminary data.</text>
</comment>
<dbReference type="SUPFAM" id="SSF46785">
    <property type="entry name" value="Winged helix' DNA-binding domain"/>
    <property type="match status" value="1"/>
</dbReference>
<dbReference type="SMART" id="SM00895">
    <property type="entry name" value="FCD"/>
    <property type="match status" value="1"/>
</dbReference>
<evidence type="ECO:0000256" key="2">
    <source>
        <dbReference type="ARBA" id="ARBA00023125"/>
    </source>
</evidence>
<protein>
    <submittedName>
        <fullName evidence="5">DNA-binding GntR family transcriptional regulator</fullName>
    </submittedName>
</protein>
<dbReference type="InterPro" id="IPR008920">
    <property type="entry name" value="TF_FadR/GntR_C"/>
</dbReference>
<accession>A0A4R2J0C1</accession>
<keyword evidence="6" id="KW-1185">Reference proteome</keyword>